<accession>A0A832QDL4</accession>
<proteinExistence type="predicted"/>
<dbReference type="EMBL" id="DUTP01000003">
    <property type="protein sequence ID" value="HHX99471.1"/>
    <property type="molecule type" value="Genomic_DNA"/>
</dbReference>
<organism evidence="1 2">
    <name type="scientific">Candidatus Dojkabacteria bacterium</name>
    <dbReference type="NCBI Taxonomy" id="2099670"/>
    <lineage>
        <taxon>Bacteria</taxon>
        <taxon>Candidatus Dojkabacteria</taxon>
    </lineage>
</organism>
<dbReference type="Proteomes" id="UP000576550">
    <property type="component" value="Unassembled WGS sequence"/>
</dbReference>
<gene>
    <name evidence="1" type="ORF">GX533_02210</name>
</gene>
<comment type="caution">
    <text evidence="1">The sequence shown here is derived from an EMBL/GenBank/DDBJ whole genome shotgun (WGS) entry which is preliminary data.</text>
</comment>
<name>A0A832QDL4_9BACT</name>
<protein>
    <submittedName>
        <fullName evidence="1">Uncharacterized protein</fullName>
    </submittedName>
</protein>
<evidence type="ECO:0000313" key="2">
    <source>
        <dbReference type="Proteomes" id="UP000576550"/>
    </source>
</evidence>
<reference evidence="1 2" key="1">
    <citation type="journal article" date="2020" name="Biotechnol. Biofuels">
        <title>New insights from the biogas microbiome by comprehensive genome-resolved metagenomics of nearly 1600 species originating from multiple anaerobic digesters.</title>
        <authorList>
            <person name="Campanaro S."/>
            <person name="Treu L."/>
            <person name="Rodriguez-R L.M."/>
            <person name="Kovalovszki A."/>
            <person name="Ziels R.M."/>
            <person name="Maus I."/>
            <person name="Zhu X."/>
            <person name="Kougias P.G."/>
            <person name="Basile A."/>
            <person name="Luo G."/>
            <person name="Schluter A."/>
            <person name="Konstantinidis K.T."/>
            <person name="Angelidaki I."/>
        </authorList>
    </citation>
    <scope>NUCLEOTIDE SEQUENCE [LARGE SCALE GENOMIC DNA]</scope>
    <source>
        <strain evidence="1">AS05jafATM_89</strain>
    </source>
</reference>
<evidence type="ECO:0000313" key="1">
    <source>
        <dbReference type="EMBL" id="HHX99471.1"/>
    </source>
</evidence>
<sequence length="452" mass="52264">MSKLSVLEKNAYINILIKDNGIWAHLAYTDFNANREYILSDYTDLNALKFLLDDNVFTKEFWFEYFDTIEKVFDWDIVDKDKDSVFTFRDFKAEGDGVSGVRVQIDDNQDFFTEIFNSVRDFSNEVSLRVIDDAYLETMLKGLSQRIDIDDLLVVDMDLFHFSVFRVTAEYEKGRPTGHQIFSKSKMSWKDEIPLIDSIKDARFGAFLSTELSEKNLQNTWANFVIDRPIFVQDRPLLDIVRSYATIQNFSLFRDNRKKIETFGREYTRSAMIITGNIPRVLGKSKTLMTIIDGLEITGNFDCYFDLDLRTIAYGKSYVEMTESTDIILTRSSLLPRVTKVIIPQTKPGMKNRVVFSGKVQGIDTEQTDFYALSSQFTMIEMPPHENRLLIEGSFRNGVKTIPLGETKINYMSTPESTKIGSILFDCRPRPIVYGPDAHSNKLKLQLWLNDY</sequence>
<dbReference type="AlphaFoldDB" id="A0A832QDL4"/>